<proteinExistence type="predicted"/>
<dbReference type="KEGG" id="mmt:Metme_4331"/>
<name>G0A321_METMM</name>
<evidence type="ECO:0000313" key="1">
    <source>
        <dbReference type="EMBL" id="AEG02680.1"/>
    </source>
</evidence>
<organism evidence="1 2">
    <name type="scientific">Methylomonas methanica (strain DSM 25384 / MC09)</name>
    <dbReference type="NCBI Taxonomy" id="857087"/>
    <lineage>
        <taxon>Bacteria</taxon>
        <taxon>Pseudomonadati</taxon>
        <taxon>Pseudomonadota</taxon>
        <taxon>Gammaproteobacteria</taxon>
        <taxon>Methylococcales</taxon>
        <taxon>Methylococcaceae</taxon>
        <taxon>Methylomonas</taxon>
    </lineage>
</organism>
<gene>
    <name evidence="1" type="ordered locus">Metme_4331</name>
</gene>
<reference key="2">
    <citation type="submission" date="2011-05" db="EMBL/GenBank/DDBJ databases">
        <title>Complete genome sequence of the aerobic marine methanotroph Methylomonas methanica MC09.</title>
        <authorList>
            <person name="Boden R."/>
            <person name="Cunliffe M."/>
            <person name="Scanlan J."/>
            <person name="Moussard H."/>
            <person name="Kits K.D."/>
            <person name="Klotz M."/>
            <person name="Jetten M."/>
            <person name="Vuilleumier S."/>
            <person name="Han J."/>
            <person name="Peters L."/>
            <person name="Mikhailova N."/>
            <person name="Teshima H."/>
            <person name="Tapia R."/>
            <person name="Kyrpides N."/>
            <person name="Ivanova N."/>
            <person name="Pagani I."/>
            <person name="Cheng J.-F."/>
            <person name="Goodwin L."/>
            <person name="Han C."/>
            <person name="Hauser L."/>
            <person name="Land M."/>
            <person name="Lapidus A."/>
            <person name="Lucas S."/>
            <person name="Pitluck S."/>
            <person name="Woyke T."/>
            <person name="Stein L.Y."/>
            <person name="Murrell C."/>
        </authorList>
    </citation>
    <scope>NUCLEOTIDE SEQUENCE</scope>
    <source>
        <strain>MC09</strain>
    </source>
</reference>
<sequence>MTTQTKLLFLLAAALAGCDQSERTQPASENAAAAAISDSEKVVESNVKSIEQNYEQQSYDTLPPKRED</sequence>
<dbReference type="Proteomes" id="UP000008888">
    <property type="component" value="Chromosome"/>
</dbReference>
<dbReference type="HOGENOM" id="CLU_2789150_0_0_6"/>
<dbReference type="AlphaFoldDB" id="G0A321"/>
<reference evidence="2" key="3">
    <citation type="submission" date="2011-05" db="EMBL/GenBank/DDBJ databases">
        <title>Complete sequence of Methylomonas methanica MC09.</title>
        <authorList>
            <consortium name="US DOE Joint Genome Institute"/>
            <person name="Lucas S."/>
            <person name="Han J."/>
            <person name="Lapidus A."/>
            <person name="Cheng J.-F."/>
            <person name="Goodwin L."/>
            <person name="Pitluck S."/>
            <person name="Peters L."/>
            <person name="Mikhailova N."/>
            <person name="Teshima H."/>
            <person name="Han C."/>
            <person name="Tapia R."/>
            <person name="Land M."/>
            <person name="Hauser L."/>
            <person name="Kyrpides N."/>
            <person name="Ivanova N."/>
            <person name="Pagani I."/>
            <person name="Stein L."/>
            <person name="Woyke T."/>
        </authorList>
    </citation>
    <scope>NUCLEOTIDE SEQUENCE [LARGE SCALE GENOMIC DNA]</scope>
    <source>
        <strain evidence="2">MC09</strain>
    </source>
</reference>
<evidence type="ECO:0000313" key="2">
    <source>
        <dbReference type="Proteomes" id="UP000008888"/>
    </source>
</evidence>
<dbReference type="PROSITE" id="PS51257">
    <property type="entry name" value="PROKAR_LIPOPROTEIN"/>
    <property type="match status" value="1"/>
</dbReference>
<reference evidence="1 2" key="1">
    <citation type="journal article" date="2011" name="J. Bacteriol.">
        <title>Complete Genome Sequence of the Aerobic Marine Methanotroph Methylomonas methanica MC09.</title>
        <authorList>
            <person name="Boden R."/>
            <person name="Cunliffe M."/>
            <person name="Scanlan J."/>
            <person name="Moussard H."/>
            <person name="Kits K.D."/>
            <person name="Klotz M.G."/>
            <person name="Jetten M.S."/>
            <person name="Vuilleumier S."/>
            <person name="Han J."/>
            <person name="Peters L."/>
            <person name="Mikhailova N."/>
            <person name="Teshima H."/>
            <person name="Tapia R."/>
            <person name="Kyrpides N."/>
            <person name="Ivanova N."/>
            <person name="Pagani I."/>
            <person name="Cheng J.F."/>
            <person name="Goodwin L."/>
            <person name="Han C."/>
            <person name="Hauser L."/>
            <person name="Land M.L."/>
            <person name="Lapidus A."/>
            <person name="Lucas S."/>
            <person name="Pitluck S."/>
            <person name="Woyke T."/>
            <person name="Stein L."/>
            <person name="Murrell J.C."/>
        </authorList>
    </citation>
    <scope>NUCLEOTIDE SEQUENCE [LARGE SCALE GENOMIC DNA]</scope>
    <source>
        <strain evidence="1 2">MC09</strain>
    </source>
</reference>
<keyword evidence="2" id="KW-1185">Reference proteome</keyword>
<dbReference type="EMBL" id="CP002738">
    <property type="protein sequence ID" value="AEG02680.1"/>
    <property type="molecule type" value="Genomic_DNA"/>
</dbReference>
<evidence type="ECO:0008006" key="3">
    <source>
        <dbReference type="Google" id="ProtNLM"/>
    </source>
</evidence>
<accession>G0A321</accession>
<protein>
    <recommendedName>
        <fullName evidence="3">Lipoprotein</fullName>
    </recommendedName>
</protein>
<dbReference type="RefSeq" id="WP_013820894.1">
    <property type="nucleotide sequence ID" value="NC_015572.1"/>
</dbReference>